<feature type="transmembrane region" description="Helical" evidence="5">
    <location>
        <begin position="449"/>
        <end position="472"/>
    </location>
</feature>
<dbReference type="SUPFAM" id="SSF144083">
    <property type="entry name" value="Magnesium transport protein CorA, transmembrane region"/>
    <property type="match status" value="1"/>
</dbReference>
<gene>
    <name evidence="7" type="ORF">ASPVEDRAFT_56153</name>
</gene>
<keyword evidence="2 5" id="KW-0812">Transmembrane</keyword>
<evidence type="ECO:0000256" key="4">
    <source>
        <dbReference type="ARBA" id="ARBA00023136"/>
    </source>
</evidence>
<feature type="domain" description="CorA-like transporter" evidence="6">
    <location>
        <begin position="89"/>
        <end position="271"/>
    </location>
</feature>
<dbReference type="Gene3D" id="1.20.58.340">
    <property type="entry name" value="Magnesium transport protein CorA, transmembrane region"/>
    <property type="match status" value="1"/>
</dbReference>
<dbReference type="Proteomes" id="UP000184073">
    <property type="component" value="Unassembled WGS sequence"/>
</dbReference>
<evidence type="ECO:0000313" key="7">
    <source>
        <dbReference type="EMBL" id="OJJ06554.1"/>
    </source>
</evidence>
<proteinExistence type="predicted"/>
<dbReference type="VEuPathDB" id="FungiDB:ASPVEDRAFT_56153"/>
<dbReference type="InterPro" id="IPR045863">
    <property type="entry name" value="CorA_TM1_TM2"/>
</dbReference>
<dbReference type="OrthoDB" id="5396681at2759"/>
<dbReference type="GeneID" id="63730681"/>
<dbReference type="RefSeq" id="XP_040672316.1">
    <property type="nucleotide sequence ID" value="XM_040815170.1"/>
</dbReference>
<organism evidence="7 8">
    <name type="scientific">Aspergillus versicolor CBS 583.65</name>
    <dbReference type="NCBI Taxonomy" id="1036611"/>
    <lineage>
        <taxon>Eukaryota</taxon>
        <taxon>Fungi</taxon>
        <taxon>Dikarya</taxon>
        <taxon>Ascomycota</taxon>
        <taxon>Pezizomycotina</taxon>
        <taxon>Eurotiomycetes</taxon>
        <taxon>Eurotiomycetidae</taxon>
        <taxon>Eurotiales</taxon>
        <taxon>Aspergillaceae</taxon>
        <taxon>Aspergillus</taxon>
        <taxon>Aspergillus subgen. Nidulantes</taxon>
    </lineage>
</organism>
<evidence type="ECO:0000259" key="6">
    <source>
        <dbReference type="Pfam" id="PF26616"/>
    </source>
</evidence>
<evidence type="ECO:0000256" key="3">
    <source>
        <dbReference type="ARBA" id="ARBA00022989"/>
    </source>
</evidence>
<evidence type="ECO:0000256" key="2">
    <source>
        <dbReference type="ARBA" id="ARBA00022692"/>
    </source>
</evidence>
<evidence type="ECO:0000313" key="8">
    <source>
        <dbReference type="Proteomes" id="UP000184073"/>
    </source>
</evidence>
<feature type="transmembrane region" description="Helical" evidence="5">
    <location>
        <begin position="415"/>
        <end position="437"/>
    </location>
</feature>
<protein>
    <recommendedName>
        <fullName evidence="6">CorA-like transporter domain-containing protein</fullName>
    </recommendedName>
</protein>
<dbReference type="GO" id="GO:0016020">
    <property type="term" value="C:membrane"/>
    <property type="evidence" value="ECO:0007669"/>
    <property type="project" value="UniProtKB-SubCell"/>
</dbReference>
<dbReference type="Pfam" id="PF26616">
    <property type="entry name" value="CorA-like"/>
    <property type="match status" value="1"/>
</dbReference>
<dbReference type="AlphaFoldDB" id="A0A1L9PYG4"/>
<keyword evidence="4 5" id="KW-0472">Membrane</keyword>
<comment type="subcellular location">
    <subcellularLocation>
        <location evidence="1">Membrane</location>
        <topology evidence="1">Multi-pass membrane protein</topology>
    </subcellularLocation>
</comment>
<accession>A0A1L9PYG4</accession>
<name>A0A1L9PYG4_ASPVE</name>
<evidence type="ECO:0000256" key="5">
    <source>
        <dbReference type="SAM" id="Phobius"/>
    </source>
</evidence>
<dbReference type="EMBL" id="KV878135">
    <property type="protein sequence ID" value="OJJ06554.1"/>
    <property type="molecule type" value="Genomic_DNA"/>
</dbReference>
<reference evidence="8" key="1">
    <citation type="journal article" date="2017" name="Genome Biol.">
        <title>Comparative genomics reveals high biological diversity and specific adaptations in the industrially and medically important fungal genus Aspergillus.</title>
        <authorList>
            <person name="de Vries R.P."/>
            <person name="Riley R."/>
            <person name="Wiebenga A."/>
            <person name="Aguilar-Osorio G."/>
            <person name="Amillis S."/>
            <person name="Uchima C.A."/>
            <person name="Anderluh G."/>
            <person name="Asadollahi M."/>
            <person name="Askin M."/>
            <person name="Barry K."/>
            <person name="Battaglia E."/>
            <person name="Bayram O."/>
            <person name="Benocci T."/>
            <person name="Braus-Stromeyer S.A."/>
            <person name="Caldana C."/>
            <person name="Canovas D."/>
            <person name="Cerqueira G.C."/>
            <person name="Chen F."/>
            <person name="Chen W."/>
            <person name="Choi C."/>
            <person name="Clum A."/>
            <person name="Dos Santos R.A."/>
            <person name="Damasio A.R."/>
            <person name="Diallinas G."/>
            <person name="Emri T."/>
            <person name="Fekete E."/>
            <person name="Flipphi M."/>
            <person name="Freyberg S."/>
            <person name="Gallo A."/>
            <person name="Gournas C."/>
            <person name="Habgood R."/>
            <person name="Hainaut M."/>
            <person name="Harispe M.L."/>
            <person name="Henrissat B."/>
            <person name="Hilden K.S."/>
            <person name="Hope R."/>
            <person name="Hossain A."/>
            <person name="Karabika E."/>
            <person name="Karaffa L."/>
            <person name="Karanyi Z."/>
            <person name="Krasevec N."/>
            <person name="Kuo A."/>
            <person name="Kusch H."/>
            <person name="LaButti K."/>
            <person name="Lagendijk E.L."/>
            <person name="Lapidus A."/>
            <person name="Levasseur A."/>
            <person name="Lindquist E."/>
            <person name="Lipzen A."/>
            <person name="Logrieco A.F."/>
            <person name="MacCabe A."/>
            <person name="Maekelae M.R."/>
            <person name="Malavazi I."/>
            <person name="Melin P."/>
            <person name="Meyer V."/>
            <person name="Mielnichuk N."/>
            <person name="Miskei M."/>
            <person name="Molnar A.P."/>
            <person name="Mule G."/>
            <person name="Ngan C.Y."/>
            <person name="Orejas M."/>
            <person name="Orosz E."/>
            <person name="Ouedraogo J.P."/>
            <person name="Overkamp K.M."/>
            <person name="Park H.-S."/>
            <person name="Perrone G."/>
            <person name="Piumi F."/>
            <person name="Punt P.J."/>
            <person name="Ram A.F."/>
            <person name="Ramon A."/>
            <person name="Rauscher S."/>
            <person name="Record E."/>
            <person name="Riano-Pachon D.M."/>
            <person name="Robert V."/>
            <person name="Roehrig J."/>
            <person name="Ruller R."/>
            <person name="Salamov A."/>
            <person name="Salih N.S."/>
            <person name="Samson R.A."/>
            <person name="Sandor E."/>
            <person name="Sanguinetti M."/>
            <person name="Schuetze T."/>
            <person name="Sepcic K."/>
            <person name="Shelest E."/>
            <person name="Sherlock G."/>
            <person name="Sophianopoulou V."/>
            <person name="Squina F.M."/>
            <person name="Sun H."/>
            <person name="Susca A."/>
            <person name="Todd R.B."/>
            <person name="Tsang A."/>
            <person name="Unkles S.E."/>
            <person name="van de Wiele N."/>
            <person name="van Rossen-Uffink D."/>
            <person name="Oliveira J.V."/>
            <person name="Vesth T.C."/>
            <person name="Visser J."/>
            <person name="Yu J.-H."/>
            <person name="Zhou M."/>
            <person name="Andersen M.R."/>
            <person name="Archer D.B."/>
            <person name="Baker S.E."/>
            <person name="Benoit I."/>
            <person name="Brakhage A.A."/>
            <person name="Braus G.H."/>
            <person name="Fischer R."/>
            <person name="Frisvad J.C."/>
            <person name="Goldman G.H."/>
            <person name="Houbraken J."/>
            <person name="Oakley B."/>
            <person name="Pocsi I."/>
            <person name="Scazzocchio C."/>
            <person name="Seiboth B."/>
            <person name="vanKuyk P.A."/>
            <person name="Wortman J."/>
            <person name="Dyer P.S."/>
            <person name="Grigoriev I.V."/>
        </authorList>
    </citation>
    <scope>NUCLEOTIDE SEQUENCE [LARGE SCALE GENOMIC DNA]</scope>
    <source>
        <strain evidence="8">CBS 583.65</strain>
    </source>
</reference>
<sequence>MSQMVTNIINEDETGYILKEKLEARLHLIFRYPIKVEHINGRYRFVAPRKVAPGIRPYLRYPAFISDSEKCNIYVFDNTLNGVAHTFTNSEIFESYIANTQKPSGRIISICCQNSLQPLRITEQAWRKLMSEYDLDPSLFELALSFGDKPRSSDAGLGALSVHQKENGAFDMHYLITYAEDTIRGGISSWKIRQTCVFHRHDPSGSGSLWVLLHANAESPLQKRIEHIIATSPAALLGQWFSMHLLALSTYLGGWRWYIRSLGDEIEKTVDIALTLDFSKPRPDDHMQGLVHLLKQQYLGDRILPLASRLRSTLVTLRQLEKMNSLLHSDTSTDAAFQTVVDKLTYHITSLEGNLEGINVLERKIRAISDLLAVSLTVENQAVTIDINNKMLDLNQKLLRLTDESLKGNTTVKTVTLVTLIYLPASFVSTLLGMNLFDYSKTGSFEISPQFWIFVVIAVPLTAVTVGSWYWFSRRKERSKDLNRTPEIGA</sequence>
<dbReference type="InterPro" id="IPR058257">
    <property type="entry name" value="CorA-like_dom"/>
</dbReference>
<keyword evidence="8" id="KW-1185">Reference proteome</keyword>
<keyword evidence="3 5" id="KW-1133">Transmembrane helix</keyword>
<evidence type="ECO:0000256" key="1">
    <source>
        <dbReference type="ARBA" id="ARBA00004141"/>
    </source>
</evidence>